<dbReference type="STRING" id="204536.SULAZ_1133"/>
<gene>
    <name evidence="2" type="ordered locus">SULAZ_1133</name>
</gene>
<evidence type="ECO:0000313" key="3">
    <source>
        <dbReference type="Proteomes" id="UP000001369"/>
    </source>
</evidence>
<dbReference type="Proteomes" id="UP000001369">
    <property type="component" value="Chromosome"/>
</dbReference>
<protein>
    <submittedName>
        <fullName evidence="2">Uncharacterized protein</fullName>
    </submittedName>
</protein>
<accession>C1DVG8</accession>
<dbReference type="HOGENOM" id="CLU_2792481_0_0_0"/>
<reference evidence="2 3" key="1">
    <citation type="journal article" date="2009" name="J. Bacteriol.">
        <title>Complete and draft genome sequences of six members of the Aquificales.</title>
        <authorList>
            <person name="Reysenbach A.L."/>
            <person name="Hamamura N."/>
            <person name="Podar M."/>
            <person name="Griffiths E."/>
            <person name="Ferreira S."/>
            <person name="Hochstein R."/>
            <person name="Heidelberg J."/>
            <person name="Johnson J."/>
            <person name="Mead D."/>
            <person name="Pohorille A."/>
            <person name="Sarmiento M."/>
            <person name="Schweighofer K."/>
            <person name="Seshadri R."/>
            <person name="Voytek M.A."/>
        </authorList>
    </citation>
    <scope>NUCLEOTIDE SEQUENCE [LARGE SCALE GENOMIC DNA]</scope>
    <source>
        <strain evidence="3">Az-Fu1 / DSM 15241 / OCM 825</strain>
    </source>
</reference>
<dbReference type="KEGG" id="saf:SULAZ_1133"/>
<keyword evidence="1" id="KW-0472">Membrane</keyword>
<dbReference type="AlphaFoldDB" id="C1DVG8"/>
<evidence type="ECO:0000313" key="2">
    <source>
        <dbReference type="EMBL" id="ACN98551.1"/>
    </source>
</evidence>
<organism evidence="2 3">
    <name type="scientific">Sulfurihydrogenibium azorense (strain DSM 15241 / OCM 825 / Az-Fu1)</name>
    <dbReference type="NCBI Taxonomy" id="204536"/>
    <lineage>
        <taxon>Bacteria</taxon>
        <taxon>Pseudomonadati</taxon>
        <taxon>Aquificota</taxon>
        <taxon>Aquificia</taxon>
        <taxon>Aquificales</taxon>
        <taxon>Hydrogenothermaceae</taxon>
        <taxon>Sulfurihydrogenibium</taxon>
    </lineage>
</organism>
<keyword evidence="1" id="KW-0812">Transmembrane</keyword>
<dbReference type="EMBL" id="CP001229">
    <property type="protein sequence ID" value="ACN98551.1"/>
    <property type="molecule type" value="Genomic_DNA"/>
</dbReference>
<proteinExistence type="predicted"/>
<dbReference type="OrthoDB" id="9853004at2"/>
<sequence>MEMYVLFLILFTLGMVAYVVYFVKKSKEELAGKVEEISCKIDPLVQKISGEKYVCKDDAIEFQTEEKK</sequence>
<dbReference type="RefSeq" id="WP_012673874.1">
    <property type="nucleotide sequence ID" value="NC_012438.1"/>
</dbReference>
<name>C1DVG8_SULAA</name>
<feature type="transmembrane region" description="Helical" evidence="1">
    <location>
        <begin position="6"/>
        <end position="23"/>
    </location>
</feature>
<keyword evidence="3" id="KW-1185">Reference proteome</keyword>
<evidence type="ECO:0000256" key="1">
    <source>
        <dbReference type="SAM" id="Phobius"/>
    </source>
</evidence>
<keyword evidence="1" id="KW-1133">Transmembrane helix</keyword>